<sequence>MGNRTVYLKSKKRLGGKFRSKRDDGWMEIELGEFYNDQGEDGEVQMTLTEIKGGHLKCGLIVQGIELRPKVSI</sequence>
<dbReference type="OrthoDB" id="1918565at2759"/>
<dbReference type="PANTHER" id="PTHR32278:SF111">
    <property type="entry name" value="F-BOX PROTEIN PP2-B12-RELATED"/>
    <property type="match status" value="1"/>
</dbReference>
<dbReference type="Proteomes" id="UP000230069">
    <property type="component" value="Unassembled WGS sequence"/>
</dbReference>
<reference evidence="1 2" key="1">
    <citation type="submission" date="2017-09" db="EMBL/GenBank/DDBJ databases">
        <title>WGS assembly of Aquilegia coerulea Goldsmith.</title>
        <authorList>
            <person name="Hodges S."/>
            <person name="Kramer E."/>
            <person name="Nordborg M."/>
            <person name="Tomkins J."/>
            <person name="Borevitz J."/>
            <person name="Derieg N."/>
            <person name="Yan J."/>
            <person name="Mihaltcheva S."/>
            <person name="Hayes R.D."/>
            <person name="Rokhsar D."/>
        </authorList>
    </citation>
    <scope>NUCLEOTIDE SEQUENCE [LARGE SCALE GENOMIC DNA]</scope>
    <source>
        <strain evidence="2">cv. Goldsmith</strain>
    </source>
</reference>
<gene>
    <name evidence="1" type="ORF">AQUCO_03400247v1</name>
</gene>
<keyword evidence="2" id="KW-1185">Reference proteome</keyword>
<dbReference type="PANTHER" id="PTHR32278">
    <property type="entry name" value="F-BOX DOMAIN-CONTAINING PROTEIN"/>
    <property type="match status" value="1"/>
</dbReference>
<evidence type="ECO:0000313" key="1">
    <source>
        <dbReference type="EMBL" id="PIA36200.1"/>
    </source>
</evidence>
<dbReference type="InterPro" id="IPR025886">
    <property type="entry name" value="PP2-like"/>
</dbReference>
<dbReference type="AlphaFoldDB" id="A0A2G5CYA2"/>
<dbReference type="STRING" id="218851.A0A2G5CYA2"/>
<accession>A0A2G5CYA2</accession>
<protein>
    <submittedName>
        <fullName evidence="1">Uncharacterized protein</fullName>
    </submittedName>
</protein>
<name>A0A2G5CYA2_AQUCA</name>
<dbReference type="Pfam" id="PF14299">
    <property type="entry name" value="PP2"/>
    <property type="match status" value="1"/>
</dbReference>
<dbReference type="EMBL" id="KZ305051">
    <property type="protein sequence ID" value="PIA36200.1"/>
    <property type="molecule type" value="Genomic_DNA"/>
</dbReference>
<proteinExistence type="predicted"/>
<dbReference type="InParanoid" id="A0A2G5CYA2"/>
<evidence type="ECO:0000313" key="2">
    <source>
        <dbReference type="Proteomes" id="UP000230069"/>
    </source>
</evidence>
<organism evidence="1 2">
    <name type="scientific">Aquilegia coerulea</name>
    <name type="common">Rocky mountain columbine</name>
    <dbReference type="NCBI Taxonomy" id="218851"/>
    <lineage>
        <taxon>Eukaryota</taxon>
        <taxon>Viridiplantae</taxon>
        <taxon>Streptophyta</taxon>
        <taxon>Embryophyta</taxon>
        <taxon>Tracheophyta</taxon>
        <taxon>Spermatophyta</taxon>
        <taxon>Magnoliopsida</taxon>
        <taxon>Ranunculales</taxon>
        <taxon>Ranunculaceae</taxon>
        <taxon>Thalictroideae</taxon>
        <taxon>Aquilegia</taxon>
    </lineage>
</organism>